<protein>
    <recommendedName>
        <fullName evidence="5">Secreted protein</fullName>
    </recommendedName>
</protein>
<reference evidence="3 4" key="1">
    <citation type="journal article" date="2007" name="PLoS Genet.">
        <title>A tale of two oxidation states: bacterial colonization of arsenic-rich environments.</title>
        <authorList>
            <person name="Muller D."/>
            <person name="Medigue C."/>
            <person name="Koechler S."/>
            <person name="Barbe V."/>
            <person name="Barakat M."/>
            <person name="Talla E."/>
            <person name="Bonnefoy V."/>
            <person name="Krin E."/>
            <person name="Arsene-Ploetze F."/>
            <person name="Carapito C."/>
            <person name="Chandler M."/>
            <person name="Cournoyer B."/>
            <person name="Cruveiller S."/>
            <person name="Dossat C."/>
            <person name="Duval S."/>
            <person name="Heymann M."/>
            <person name="Leize E."/>
            <person name="Lieutaud A."/>
            <person name="Lievremont D."/>
            <person name="Makita Y."/>
            <person name="Mangenot S."/>
            <person name="Nitschke W."/>
            <person name="Ortet P."/>
            <person name="Perdrial N."/>
            <person name="Schoepp B."/>
            <person name="Siguier N."/>
            <person name="Simeonova D.D."/>
            <person name="Rouy Z."/>
            <person name="Segurens B."/>
            <person name="Turlin E."/>
            <person name="Vallenet D."/>
            <person name="Van Dorsselaer A."/>
            <person name="Weiss S."/>
            <person name="Weissenbach J."/>
            <person name="Lett M.C."/>
            <person name="Danchin A."/>
            <person name="Bertin P.N."/>
        </authorList>
    </citation>
    <scope>NUCLEOTIDE SEQUENCE [LARGE SCALE GENOMIC DNA]</scope>
    <source>
        <strain evidence="4">ULPAs1</strain>
    </source>
</reference>
<dbReference type="HOGENOM" id="CLU_2167480_0_0_4"/>
<name>A4G5F5_HERAR</name>
<proteinExistence type="predicted"/>
<feature type="region of interest" description="Disordered" evidence="1">
    <location>
        <begin position="30"/>
        <end position="110"/>
    </location>
</feature>
<sequence length="110" mass="11487">MFFSLKLMVAGLVLLPLAVLAQAVLQQPDPADADAAVPAPGYTSALNNYRPAKDQAATPDKLWRAANDEVQNPAGHAGHTMETESSDAAPAPKTDAHAGHGHDSHQNKGK</sequence>
<feature type="signal peptide" evidence="2">
    <location>
        <begin position="1"/>
        <end position="21"/>
    </location>
</feature>
<keyword evidence="4" id="KW-1185">Reference proteome</keyword>
<feature type="chain" id="PRO_5002669167" description="Secreted protein" evidence="2">
    <location>
        <begin position="22"/>
        <end position="110"/>
    </location>
</feature>
<organism evidence="3 4">
    <name type="scientific">Herminiimonas arsenicoxydans</name>
    <dbReference type="NCBI Taxonomy" id="204773"/>
    <lineage>
        <taxon>Bacteria</taxon>
        <taxon>Pseudomonadati</taxon>
        <taxon>Pseudomonadota</taxon>
        <taxon>Betaproteobacteria</taxon>
        <taxon>Burkholderiales</taxon>
        <taxon>Oxalobacteraceae</taxon>
        <taxon>Herminiimonas</taxon>
    </lineage>
</organism>
<evidence type="ECO:0000313" key="3">
    <source>
        <dbReference type="EMBL" id="CAL61742.1"/>
    </source>
</evidence>
<dbReference type="AlphaFoldDB" id="A4G5F5"/>
<dbReference type="Proteomes" id="UP000006697">
    <property type="component" value="Chromosome"/>
</dbReference>
<dbReference type="OrthoDB" id="8708729at2"/>
<keyword evidence="2" id="KW-0732">Signal</keyword>
<gene>
    <name evidence="3" type="ordered locus">HEAR1580</name>
</gene>
<feature type="compositionally biased region" description="Low complexity" evidence="1">
    <location>
        <begin position="30"/>
        <end position="40"/>
    </location>
</feature>
<feature type="compositionally biased region" description="Basic and acidic residues" evidence="1">
    <location>
        <begin position="94"/>
        <end position="110"/>
    </location>
</feature>
<dbReference type="eggNOG" id="ENOG50315AB">
    <property type="taxonomic scope" value="Bacteria"/>
</dbReference>
<dbReference type="KEGG" id="har:HEAR1580"/>
<evidence type="ECO:0000256" key="2">
    <source>
        <dbReference type="SAM" id="SignalP"/>
    </source>
</evidence>
<evidence type="ECO:0000313" key="4">
    <source>
        <dbReference type="Proteomes" id="UP000006697"/>
    </source>
</evidence>
<dbReference type="EMBL" id="CU207211">
    <property type="protein sequence ID" value="CAL61742.1"/>
    <property type="molecule type" value="Genomic_DNA"/>
</dbReference>
<dbReference type="STRING" id="204773.HEAR1580"/>
<evidence type="ECO:0000256" key="1">
    <source>
        <dbReference type="SAM" id="MobiDB-lite"/>
    </source>
</evidence>
<evidence type="ECO:0008006" key="5">
    <source>
        <dbReference type="Google" id="ProtNLM"/>
    </source>
</evidence>
<accession>A4G5F5</accession>